<name>A0ABS6G8Z8_9FIRM</name>
<evidence type="ECO:0000313" key="4">
    <source>
        <dbReference type="Proteomes" id="UP000779508"/>
    </source>
</evidence>
<dbReference type="InterPro" id="IPR003439">
    <property type="entry name" value="ABC_transporter-like_ATP-bd"/>
</dbReference>
<dbReference type="EMBL" id="JAHLQK010000007">
    <property type="protein sequence ID" value="MBU5678073.1"/>
    <property type="molecule type" value="Genomic_DNA"/>
</dbReference>
<dbReference type="InterPro" id="IPR050093">
    <property type="entry name" value="ABC_SmlMolc_Importer"/>
</dbReference>
<dbReference type="PANTHER" id="PTHR42781:SF4">
    <property type="entry name" value="SPERMIDINE_PUTRESCINE IMPORT ATP-BINDING PROTEIN POTA"/>
    <property type="match status" value="1"/>
</dbReference>
<accession>A0ABS6G8Z8</accession>
<dbReference type="PANTHER" id="PTHR42781">
    <property type="entry name" value="SPERMIDINE/PUTRESCINE IMPORT ATP-BINDING PROTEIN POTA"/>
    <property type="match status" value="1"/>
</dbReference>
<dbReference type="GO" id="GO:0005524">
    <property type="term" value="F:ATP binding"/>
    <property type="evidence" value="ECO:0007669"/>
    <property type="project" value="UniProtKB-KW"/>
</dbReference>
<evidence type="ECO:0000256" key="1">
    <source>
        <dbReference type="ARBA" id="ARBA00022448"/>
    </source>
</evidence>
<keyword evidence="3" id="KW-0547">Nucleotide-binding</keyword>
<evidence type="ECO:0000313" key="3">
    <source>
        <dbReference type="EMBL" id="MBU5678073.1"/>
    </source>
</evidence>
<proteinExistence type="predicted"/>
<dbReference type="InterPro" id="IPR003593">
    <property type="entry name" value="AAA+_ATPase"/>
</dbReference>
<protein>
    <submittedName>
        <fullName evidence="3">ABC transporter ATP-binding protein</fullName>
    </submittedName>
</protein>
<dbReference type="PROSITE" id="PS00211">
    <property type="entry name" value="ABC_TRANSPORTER_1"/>
    <property type="match status" value="1"/>
</dbReference>
<dbReference type="Proteomes" id="UP000779508">
    <property type="component" value="Unassembled WGS sequence"/>
</dbReference>
<dbReference type="PROSITE" id="PS50893">
    <property type="entry name" value="ABC_TRANSPORTER_2"/>
    <property type="match status" value="1"/>
</dbReference>
<dbReference type="RefSeq" id="WP_216419360.1">
    <property type="nucleotide sequence ID" value="NZ_JAHLQK010000007.1"/>
</dbReference>
<keyword evidence="1" id="KW-0813">Transport</keyword>
<keyword evidence="4" id="KW-1185">Reference proteome</keyword>
<dbReference type="SMART" id="SM00382">
    <property type="entry name" value="AAA"/>
    <property type="match status" value="1"/>
</dbReference>
<gene>
    <name evidence="3" type="ORF">KQI88_16800</name>
</gene>
<feature type="domain" description="ABC transporter" evidence="2">
    <location>
        <begin position="3"/>
        <end position="230"/>
    </location>
</feature>
<reference evidence="3 4" key="1">
    <citation type="submission" date="2021-06" db="EMBL/GenBank/DDBJ databases">
        <authorList>
            <person name="Sun Q."/>
            <person name="Li D."/>
        </authorList>
    </citation>
    <scope>NUCLEOTIDE SEQUENCE [LARGE SCALE GENOMIC DNA]</scope>
    <source>
        <strain evidence="3 4">MSJ-5</strain>
    </source>
</reference>
<keyword evidence="3" id="KW-0067">ATP-binding</keyword>
<evidence type="ECO:0000259" key="2">
    <source>
        <dbReference type="PROSITE" id="PS50893"/>
    </source>
</evidence>
<dbReference type="InterPro" id="IPR017871">
    <property type="entry name" value="ABC_transporter-like_CS"/>
</dbReference>
<comment type="caution">
    <text evidence="3">The sequence shown here is derived from an EMBL/GenBank/DDBJ whole genome shotgun (WGS) entry which is preliminary data.</text>
</comment>
<sequence length="236" mass="26442">MNLQISGLQKNYAGQCVLNIDSLTIEKRSFLGIIGSNGAGKSTLIKIIAGLVDASSGFINYDGEKVSHRIQQNMTLVFQKPYLLRATVFNNIAYPLIIRNMKRDDILTRVKEVMKSMDIEYLQNQKAWTLSGGEAQKVALARAIVIKPSLLLLDEPTANIDPSSVLVMEETIKKFHQENKSTVIIITHNLQQSKRLCKEVAFMNEGQIVEMGEVDNIFNDCNNPLTKKFIEGEILI</sequence>
<dbReference type="Pfam" id="PF00005">
    <property type="entry name" value="ABC_tran"/>
    <property type="match status" value="1"/>
</dbReference>
<organism evidence="3 4">
    <name type="scientific">Alkaliphilus flagellatus</name>
    <dbReference type="NCBI Taxonomy" id="2841507"/>
    <lineage>
        <taxon>Bacteria</taxon>
        <taxon>Bacillati</taxon>
        <taxon>Bacillota</taxon>
        <taxon>Clostridia</taxon>
        <taxon>Peptostreptococcales</taxon>
        <taxon>Natronincolaceae</taxon>
        <taxon>Alkaliphilus</taxon>
    </lineage>
</organism>